<keyword evidence="6" id="KW-1185">Reference proteome</keyword>
<dbReference type="InterPro" id="IPR044925">
    <property type="entry name" value="His-Me_finger_sf"/>
</dbReference>
<keyword evidence="2" id="KW-0540">Nuclease</keyword>
<evidence type="ECO:0000259" key="4">
    <source>
        <dbReference type="PROSITE" id="PS50853"/>
    </source>
</evidence>
<dbReference type="OrthoDB" id="9770276at2"/>
<dbReference type="CDD" id="cd00063">
    <property type="entry name" value="FN3"/>
    <property type="match status" value="1"/>
</dbReference>
<dbReference type="InterPro" id="IPR026444">
    <property type="entry name" value="Secre_tail"/>
</dbReference>
<protein>
    <submittedName>
        <fullName evidence="5">Putative secreted protein (Por secretion system target)</fullName>
    </submittedName>
</protein>
<sequence>MVRFLRLQFTIFFLLTVSILLSQNPHGYYNNAVGKKEAELKSALYEIIKYHTNLSYSALWVIFRQTDEREDGTVWDMYSPVIRTLNTTRGLNREHSFPVSWWDGTRDESLAAYTDINHIFPSDAEANMAKSNHPLGVVGSNPTYYNGMTKVGQNIFPGYTGLVFEPDDEYKGDFARAYLYMATRYQDYVNRWRNFTMLQTNTYPVYQQWAINLLLQWHREDPVSVKEIERNEEVFRIQGNRNPFIDFPELAEHIWGNKKSEEWIIDISDYQSVLITPTNNTEVAFGTVVKGQTATRSLFFRGNNLSESLSLFLYGANSAYFSISINEISSALANRPEGYELQITYSPIQATGLHSATILVSDGGMNGSVTVNIHGQSVAEDEIVPPTALPATDVTATSFQANWQAMEDTDFYILHVYEHDNGEAELLFSQDDIFDNFYEVVNLNPEKQYSYNVSREVSGIRTESSNTIHVSEGTNINEETSEFLVHTHQKNIYIHKSMGNPVNARVYNLSGHLITQKTLTNSVSKISVNASGVYFLHIDGYDVKKVMINN</sequence>
<dbReference type="PANTHER" id="PTHR33607">
    <property type="entry name" value="ENDONUCLEASE-1"/>
    <property type="match status" value="1"/>
</dbReference>
<dbReference type="NCBIfam" id="TIGR04183">
    <property type="entry name" value="Por_Secre_tail"/>
    <property type="match status" value="1"/>
</dbReference>
<accession>A0A4R2G5S3</accession>
<dbReference type="EMBL" id="SLWK01000022">
    <property type="protein sequence ID" value="TCO03006.1"/>
    <property type="molecule type" value="Genomic_DNA"/>
</dbReference>
<dbReference type="AlphaFoldDB" id="A0A4R2G5S3"/>
<dbReference type="SUPFAM" id="SSF49265">
    <property type="entry name" value="Fibronectin type III"/>
    <property type="match status" value="1"/>
</dbReference>
<dbReference type="InterPro" id="IPR036116">
    <property type="entry name" value="FN3_sf"/>
</dbReference>
<comment type="similarity">
    <text evidence="1">Belongs to the EndA/NucM nuclease family.</text>
</comment>
<evidence type="ECO:0000256" key="1">
    <source>
        <dbReference type="ARBA" id="ARBA00006429"/>
    </source>
</evidence>
<evidence type="ECO:0000256" key="2">
    <source>
        <dbReference type="ARBA" id="ARBA00022722"/>
    </source>
</evidence>
<dbReference type="RefSeq" id="WP_132435532.1">
    <property type="nucleotide sequence ID" value="NZ_SLWK01000022.1"/>
</dbReference>
<evidence type="ECO:0000256" key="3">
    <source>
        <dbReference type="ARBA" id="ARBA00022801"/>
    </source>
</evidence>
<dbReference type="PANTHER" id="PTHR33607:SF2">
    <property type="entry name" value="ENDONUCLEASE-1"/>
    <property type="match status" value="1"/>
</dbReference>
<dbReference type="GO" id="GO:0004518">
    <property type="term" value="F:nuclease activity"/>
    <property type="evidence" value="ECO:0007669"/>
    <property type="project" value="UniProtKB-KW"/>
</dbReference>
<feature type="domain" description="Fibronectin type-III" evidence="4">
    <location>
        <begin position="385"/>
        <end position="477"/>
    </location>
</feature>
<comment type="caution">
    <text evidence="5">The sequence shown here is derived from an EMBL/GenBank/DDBJ whole genome shotgun (WGS) entry which is preliminary data.</text>
</comment>
<evidence type="ECO:0000313" key="5">
    <source>
        <dbReference type="EMBL" id="TCO03006.1"/>
    </source>
</evidence>
<dbReference type="Gene3D" id="2.60.40.10">
    <property type="entry name" value="Immunoglobulins"/>
    <property type="match status" value="1"/>
</dbReference>
<gene>
    <name evidence="5" type="ORF">EV194_1222</name>
</gene>
<dbReference type="InterPro" id="IPR013783">
    <property type="entry name" value="Ig-like_fold"/>
</dbReference>
<keyword evidence="3" id="KW-0378">Hydrolase</keyword>
<dbReference type="InterPro" id="IPR003961">
    <property type="entry name" value="FN3_dom"/>
</dbReference>
<proteinExistence type="inferred from homology"/>
<dbReference type="Proteomes" id="UP000295221">
    <property type="component" value="Unassembled WGS sequence"/>
</dbReference>
<name>A0A4R2G5S3_9BACT</name>
<dbReference type="Pfam" id="PF04231">
    <property type="entry name" value="Endonuclease_1"/>
    <property type="match status" value="1"/>
</dbReference>
<organism evidence="5 6">
    <name type="scientific">Natronoflexus pectinivorans</name>
    <dbReference type="NCBI Taxonomy" id="682526"/>
    <lineage>
        <taxon>Bacteria</taxon>
        <taxon>Pseudomonadati</taxon>
        <taxon>Bacteroidota</taxon>
        <taxon>Bacteroidia</taxon>
        <taxon>Marinilabiliales</taxon>
        <taxon>Marinilabiliaceae</taxon>
        <taxon>Natronoflexus</taxon>
    </lineage>
</organism>
<dbReference type="GO" id="GO:0016787">
    <property type="term" value="F:hydrolase activity"/>
    <property type="evidence" value="ECO:0007669"/>
    <property type="project" value="UniProtKB-KW"/>
</dbReference>
<dbReference type="PROSITE" id="PS50853">
    <property type="entry name" value="FN3"/>
    <property type="match status" value="1"/>
</dbReference>
<dbReference type="SUPFAM" id="SSF54060">
    <property type="entry name" value="His-Me finger endonucleases"/>
    <property type="match status" value="1"/>
</dbReference>
<dbReference type="Pfam" id="PF00041">
    <property type="entry name" value="fn3"/>
    <property type="match status" value="1"/>
</dbReference>
<reference evidence="5 6" key="1">
    <citation type="submission" date="2019-03" db="EMBL/GenBank/DDBJ databases">
        <title>Genomic Encyclopedia of Type Strains, Phase IV (KMG-IV): sequencing the most valuable type-strain genomes for metagenomic binning, comparative biology and taxonomic classification.</title>
        <authorList>
            <person name="Goeker M."/>
        </authorList>
    </citation>
    <scope>NUCLEOTIDE SEQUENCE [LARGE SCALE GENOMIC DNA]</scope>
    <source>
        <strain evidence="5 6">DSM 24179</strain>
    </source>
</reference>
<dbReference type="InterPro" id="IPR007346">
    <property type="entry name" value="Endonuclease-I"/>
</dbReference>
<evidence type="ECO:0000313" key="6">
    <source>
        <dbReference type="Proteomes" id="UP000295221"/>
    </source>
</evidence>